<keyword evidence="2" id="KW-1185">Reference proteome</keyword>
<dbReference type="EMBL" id="UXUI01009111">
    <property type="protein sequence ID" value="VDD93076.1"/>
    <property type="molecule type" value="Genomic_DNA"/>
</dbReference>
<evidence type="ECO:0000313" key="2">
    <source>
        <dbReference type="Proteomes" id="UP000274131"/>
    </source>
</evidence>
<dbReference type="AlphaFoldDB" id="A0A0N4VCP3"/>
<sequence>MIRSQIDIHRWSTHHTCENNDDCNRRLKTFWTPYEFVCCTTVLCDESYGDYYLVHSGCSTKRHCKPMIQIKDYTRFAARMEKAYFDLFDTSLEGDCPATRQKMTVGIPNATLITPIPPPTTTTPATLRTIPTVTCKCTNPSECCVHIECSDSLQNGIKQYKLDVECIPQCTNLVTKIGTQYTFYLPAPLWEKRNVYEHDQSAPAVEESCRETR</sequence>
<gene>
    <name evidence="1" type="ORF">EVEC_LOCUS7827</name>
</gene>
<dbReference type="Proteomes" id="UP000274131">
    <property type="component" value="Unassembled WGS sequence"/>
</dbReference>
<evidence type="ECO:0000313" key="3">
    <source>
        <dbReference type="WBParaSite" id="EVEC_0000834301-mRNA-1"/>
    </source>
</evidence>
<organism evidence="3">
    <name type="scientific">Enterobius vermicularis</name>
    <name type="common">Human pinworm</name>
    <dbReference type="NCBI Taxonomy" id="51028"/>
    <lineage>
        <taxon>Eukaryota</taxon>
        <taxon>Metazoa</taxon>
        <taxon>Ecdysozoa</taxon>
        <taxon>Nematoda</taxon>
        <taxon>Chromadorea</taxon>
        <taxon>Rhabditida</taxon>
        <taxon>Spirurina</taxon>
        <taxon>Oxyuridomorpha</taxon>
        <taxon>Oxyuroidea</taxon>
        <taxon>Oxyuridae</taxon>
        <taxon>Enterobius</taxon>
    </lineage>
</organism>
<dbReference type="WBParaSite" id="EVEC_0000834301-mRNA-1">
    <property type="protein sequence ID" value="EVEC_0000834301-mRNA-1"/>
    <property type="gene ID" value="EVEC_0000834301"/>
</dbReference>
<accession>A0A0N4VCP3</accession>
<reference evidence="1 2" key="2">
    <citation type="submission" date="2018-10" db="EMBL/GenBank/DDBJ databases">
        <authorList>
            <consortium name="Pathogen Informatics"/>
        </authorList>
    </citation>
    <scope>NUCLEOTIDE SEQUENCE [LARGE SCALE GENOMIC DNA]</scope>
</reference>
<dbReference type="OrthoDB" id="5830708at2759"/>
<proteinExistence type="predicted"/>
<evidence type="ECO:0000313" key="1">
    <source>
        <dbReference type="EMBL" id="VDD93076.1"/>
    </source>
</evidence>
<reference evidence="3" key="1">
    <citation type="submission" date="2017-02" db="UniProtKB">
        <authorList>
            <consortium name="WormBaseParasite"/>
        </authorList>
    </citation>
    <scope>IDENTIFICATION</scope>
</reference>
<protein>
    <submittedName>
        <fullName evidence="3">Phlebovirus_G2 domain-containing protein</fullName>
    </submittedName>
</protein>
<name>A0A0N4VCP3_ENTVE</name>